<dbReference type="PROSITE" id="PS51144">
    <property type="entry name" value="ALPHA_CA_2"/>
    <property type="match status" value="2"/>
</dbReference>
<evidence type="ECO:0000256" key="1">
    <source>
        <dbReference type="ARBA" id="ARBA00002904"/>
    </source>
</evidence>
<accession>A0A8S3YL18</accession>
<comment type="cofactor">
    <cofactor evidence="9">
        <name>Zn(2+)</name>
        <dbReference type="ChEBI" id="CHEBI:29105"/>
    </cofactor>
</comment>
<dbReference type="GO" id="GO:0005886">
    <property type="term" value="C:plasma membrane"/>
    <property type="evidence" value="ECO:0007669"/>
    <property type="project" value="TreeGrafter"/>
</dbReference>
<feature type="non-terminal residue" evidence="11">
    <location>
        <position position="1"/>
    </location>
</feature>
<feature type="domain" description="Alpha-carbonic anhydrase" evidence="10">
    <location>
        <begin position="246"/>
        <end position="415"/>
    </location>
</feature>
<keyword evidence="5 9" id="KW-0862">Zinc</keyword>
<dbReference type="CDD" id="cd00326">
    <property type="entry name" value="alpha_CA"/>
    <property type="match status" value="1"/>
</dbReference>
<feature type="non-terminal residue" evidence="11">
    <location>
        <position position="415"/>
    </location>
</feature>
<dbReference type="PANTHER" id="PTHR18952">
    <property type="entry name" value="CARBONIC ANHYDRASE"/>
    <property type="match status" value="1"/>
</dbReference>
<dbReference type="SMART" id="SM01057">
    <property type="entry name" value="Carb_anhydrase"/>
    <property type="match status" value="2"/>
</dbReference>
<comment type="caution">
    <text evidence="11">The sequence shown here is derived from an EMBL/GenBank/DDBJ whole genome shotgun (WGS) entry which is preliminary data.</text>
</comment>
<keyword evidence="6" id="KW-0325">Glycoprotein</keyword>
<protein>
    <recommendedName>
        <fullName evidence="3 9">Carbonic anhydrase</fullName>
        <ecNumber evidence="3 9">4.2.1.1</ecNumber>
    </recommendedName>
</protein>
<comment type="function">
    <text evidence="1 9">Reversible hydration of carbon dioxide.</text>
</comment>
<dbReference type="GO" id="GO:0004089">
    <property type="term" value="F:carbonate dehydratase activity"/>
    <property type="evidence" value="ECO:0007669"/>
    <property type="project" value="UniProtKB-UniRule"/>
</dbReference>
<evidence type="ECO:0000256" key="6">
    <source>
        <dbReference type="ARBA" id="ARBA00023180"/>
    </source>
</evidence>
<evidence type="ECO:0000313" key="12">
    <source>
        <dbReference type="Proteomes" id="UP000678393"/>
    </source>
</evidence>
<dbReference type="GO" id="GO:0008270">
    <property type="term" value="F:zinc ion binding"/>
    <property type="evidence" value="ECO:0007669"/>
    <property type="project" value="UniProtKB-UniRule"/>
</dbReference>
<reference evidence="11" key="1">
    <citation type="submission" date="2021-04" db="EMBL/GenBank/DDBJ databases">
        <authorList>
            <consortium name="Molecular Ecology Group"/>
        </authorList>
    </citation>
    <scope>NUCLEOTIDE SEQUENCE</scope>
</reference>
<organism evidence="11 12">
    <name type="scientific">Candidula unifasciata</name>
    <dbReference type="NCBI Taxonomy" id="100452"/>
    <lineage>
        <taxon>Eukaryota</taxon>
        <taxon>Metazoa</taxon>
        <taxon>Spiralia</taxon>
        <taxon>Lophotrochozoa</taxon>
        <taxon>Mollusca</taxon>
        <taxon>Gastropoda</taxon>
        <taxon>Heterobranchia</taxon>
        <taxon>Euthyneura</taxon>
        <taxon>Panpulmonata</taxon>
        <taxon>Eupulmonata</taxon>
        <taxon>Stylommatophora</taxon>
        <taxon>Helicina</taxon>
        <taxon>Helicoidea</taxon>
        <taxon>Geomitridae</taxon>
        <taxon>Candidula</taxon>
    </lineage>
</organism>
<evidence type="ECO:0000256" key="3">
    <source>
        <dbReference type="ARBA" id="ARBA00012925"/>
    </source>
</evidence>
<keyword evidence="7 9" id="KW-0456">Lyase</keyword>
<keyword evidence="12" id="KW-1185">Reference proteome</keyword>
<evidence type="ECO:0000256" key="4">
    <source>
        <dbReference type="ARBA" id="ARBA00022723"/>
    </source>
</evidence>
<proteinExistence type="inferred from homology"/>
<dbReference type="OrthoDB" id="429145at2759"/>
<dbReference type="Gene3D" id="3.10.200.10">
    <property type="entry name" value="Alpha carbonic anhydrase"/>
    <property type="match status" value="2"/>
</dbReference>
<evidence type="ECO:0000256" key="9">
    <source>
        <dbReference type="RuleBase" id="RU367011"/>
    </source>
</evidence>
<comment type="catalytic activity">
    <reaction evidence="8 9">
        <text>hydrogencarbonate + H(+) = CO2 + H2O</text>
        <dbReference type="Rhea" id="RHEA:10748"/>
        <dbReference type="ChEBI" id="CHEBI:15377"/>
        <dbReference type="ChEBI" id="CHEBI:15378"/>
        <dbReference type="ChEBI" id="CHEBI:16526"/>
        <dbReference type="ChEBI" id="CHEBI:17544"/>
        <dbReference type="EC" id="4.2.1.1"/>
    </reaction>
</comment>
<evidence type="ECO:0000313" key="11">
    <source>
        <dbReference type="EMBL" id="CAG5117709.1"/>
    </source>
</evidence>
<comment type="similarity">
    <text evidence="2 9">Belongs to the alpha-carbonic anhydrase family.</text>
</comment>
<gene>
    <name evidence="11" type="ORF">CUNI_LOCUS3267</name>
</gene>
<dbReference type="InterPro" id="IPR001148">
    <property type="entry name" value="CA_dom"/>
</dbReference>
<dbReference type="EMBL" id="CAJHNH020000442">
    <property type="protein sequence ID" value="CAG5117709.1"/>
    <property type="molecule type" value="Genomic_DNA"/>
</dbReference>
<dbReference type="FunFam" id="3.10.200.10:FF:000003">
    <property type="entry name" value="Carbonic anhydrase 12"/>
    <property type="match status" value="1"/>
</dbReference>
<evidence type="ECO:0000256" key="7">
    <source>
        <dbReference type="ARBA" id="ARBA00023239"/>
    </source>
</evidence>
<keyword evidence="4 9" id="KW-0479">Metal-binding</keyword>
<dbReference type="AlphaFoldDB" id="A0A8S3YL18"/>
<dbReference type="InterPro" id="IPR023561">
    <property type="entry name" value="Carbonic_anhydrase_a-class"/>
</dbReference>
<name>A0A8S3YL18_9EUPU</name>
<dbReference type="PANTHER" id="PTHR18952:SF265">
    <property type="entry name" value="CARBONIC ANHYDRASE"/>
    <property type="match status" value="1"/>
</dbReference>
<dbReference type="InterPro" id="IPR018338">
    <property type="entry name" value="Carbonic_anhydrase_a-class_CS"/>
</dbReference>
<dbReference type="SUPFAM" id="SSF51069">
    <property type="entry name" value="Carbonic anhydrase"/>
    <property type="match status" value="2"/>
</dbReference>
<dbReference type="Pfam" id="PF00194">
    <property type="entry name" value="Carb_anhydrase"/>
    <property type="match status" value="2"/>
</dbReference>
<evidence type="ECO:0000256" key="8">
    <source>
        <dbReference type="ARBA" id="ARBA00048348"/>
    </source>
</evidence>
<dbReference type="Proteomes" id="UP000678393">
    <property type="component" value="Unassembled WGS sequence"/>
</dbReference>
<feature type="domain" description="Alpha-carbonic anhydrase" evidence="10">
    <location>
        <begin position="1"/>
        <end position="242"/>
    </location>
</feature>
<evidence type="ECO:0000256" key="2">
    <source>
        <dbReference type="ARBA" id="ARBA00010718"/>
    </source>
</evidence>
<evidence type="ECO:0000256" key="5">
    <source>
        <dbReference type="ARBA" id="ARBA00022833"/>
    </source>
</evidence>
<dbReference type="PROSITE" id="PS00162">
    <property type="entry name" value="ALPHA_CA_1"/>
    <property type="match status" value="1"/>
</dbReference>
<dbReference type="InterPro" id="IPR036398">
    <property type="entry name" value="CA_dom_sf"/>
</dbReference>
<sequence length="415" mass="45976">WAYTGIHGASHWAAAFPTCGKDQQSPIDILEGDIRFDKELPPIKYSNYNTTLVLLSGSTPVTVSAGGLPAGVFRAFQIHLHWGITENLGSEHLLNGLAYPMELHIVHYNTKYASPGVALQNPDGLAVLGFFYEVAKEDNPSYASIVGKLPAILYSGLKTNIGSVPLNSLLPRSFKRFFRYPGSLTTPPCHESVTWTVFKDTIPISQIQLEAFRILLDPHARPMSNNFRPVQPLNHRHVSANFDPDIRWSYRGATVSTEQWPLYYSACKGDNQSPIAIPTRASRFDPKLQKLDFHNYDRVPSGQYKLTNNGHTASLDISSADASISGGGLPGTYLAARLDFHWGSHDNTGSEHTLDNRAYPMELQIVHYKKSLANLTRAVFEQEGLAVLAVFFEISAKDNPAFDTLVKSLRVVRVP</sequence>
<dbReference type="EC" id="4.2.1.1" evidence="3 9"/>
<evidence type="ECO:0000259" key="10">
    <source>
        <dbReference type="PROSITE" id="PS51144"/>
    </source>
</evidence>